<name>A0A505DQG3_9ACTN</name>
<protein>
    <recommendedName>
        <fullName evidence="4">Heparinase</fullName>
    </recommendedName>
</protein>
<feature type="signal peptide" evidence="1">
    <location>
        <begin position="1"/>
        <end position="24"/>
    </location>
</feature>
<keyword evidence="1" id="KW-0732">Signal</keyword>
<organism evidence="2 3">
    <name type="scientific">Streptomyces sporangiiformans</name>
    <dbReference type="NCBI Taxonomy" id="2315329"/>
    <lineage>
        <taxon>Bacteria</taxon>
        <taxon>Bacillati</taxon>
        <taxon>Actinomycetota</taxon>
        <taxon>Actinomycetes</taxon>
        <taxon>Kitasatosporales</taxon>
        <taxon>Streptomycetaceae</taxon>
        <taxon>Streptomyces</taxon>
    </lineage>
</organism>
<comment type="caution">
    <text evidence="2">The sequence shown here is derived from an EMBL/GenBank/DDBJ whole genome shotgun (WGS) entry which is preliminary data.</text>
</comment>
<evidence type="ECO:0000313" key="2">
    <source>
        <dbReference type="EMBL" id="TPQ23521.1"/>
    </source>
</evidence>
<dbReference type="PROSITE" id="PS51318">
    <property type="entry name" value="TAT"/>
    <property type="match status" value="1"/>
</dbReference>
<gene>
    <name evidence="2" type="ORF">FGD71_003690</name>
</gene>
<evidence type="ECO:0000256" key="1">
    <source>
        <dbReference type="SAM" id="SignalP"/>
    </source>
</evidence>
<evidence type="ECO:0008006" key="4">
    <source>
        <dbReference type="Google" id="ProtNLM"/>
    </source>
</evidence>
<dbReference type="EMBL" id="VCHX02000046">
    <property type="protein sequence ID" value="TPQ23521.1"/>
    <property type="molecule type" value="Genomic_DNA"/>
</dbReference>
<keyword evidence="3" id="KW-1185">Reference proteome</keyword>
<feature type="chain" id="PRO_5038620402" description="Heparinase" evidence="1">
    <location>
        <begin position="25"/>
        <end position="608"/>
    </location>
</feature>
<dbReference type="AlphaFoldDB" id="A0A505DQG3"/>
<accession>A0A505DQG3</accession>
<dbReference type="InterPro" id="IPR006311">
    <property type="entry name" value="TAT_signal"/>
</dbReference>
<dbReference type="Proteomes" id="UP000317378">
    <property type="component" value="Unassembled WGS sequence"/>
</dbReference>
<reference evidence="2 3" key="1">
    <citation type="submission" date="2019-06" db="EMBL/GenBank/DDBJ databases">
        <title>Streptomyces sporangiiformans sp. nov., a novel actinomycete isolated from soil in Mount Song.</title>
        <authorList>
            <person name="Han L."/>
        </authorList>
    </citation>
    <scope>NUCLEOTIDE SEQUENCE [LARGE SCALE GENOMIC DNA]</scope>
    <source>
        <strain evidence="2 3">NEAU-SSA 1</strain>
    </source>
</reference>
<dbReference type="OrthoDB" id="1290722at2"/>
<sequence length="608" mass="66314">MMGRRTFLTSATTGVTAAAATAAAGQGTAVAGTGVEAGREDTDFLTFLTAAADARATSILDGYGTYLTELRDRGKARSSARALRTLTSVYVHDGSARHRDGALLGPLGELADALAQEQFDDGLWDQGAAHSPPDTAFSIVDLNLAYSLLDKDDHRPTEKLRATVEGILRSAGPGLATGGLHTPNHRWLVCAALARIHHRWPDPAYRRRIDAWLAEGIDQLPGGEYSERSPNYAAAVSNPALLTLARFHNRPDLYGHVRDNLNASLYVIEPNGEVETVHSRRQDQTTPRHLPEFWLQYRELAIRDGDGRFAAVAALLRKRGTGQTFGETPLGDRLAEVLDRPELARELPRPTELPTDYEHHDPSCALVRVRRQDATASVFGGTDFPDVHAISSGLSTNPTFFKMRKGAAILDSLRLAPQFFALGHFRAENLERAADGGWRLTAEVRAAFHQPLPPQHRRRDGLYPLTDDGRFWSAMDFPHRPKEYRTLRTEVTVREVADGSWTLDVELAGSEVPFALELCFRPGGTLTGDGLETVSGSPDTYQLVGGEATYAVGDDRITFGPGNGKGGKQPPVVDAGERYSWMSGSLTPAGIRVLITGRSPLTYRLSLR</sequence>
<proteinExistence type="predicted"/>
<evidence type="ECO:0000313" key="3">
    <source>
        <dbReference type="Proteomes" id="UP000317378"/>
    </source>
</evidence>
<dbReference type="RefSeq" id="WP_119098918.1">
    <property type="nucleotide sequence ID" value="NZ_QXMJ01000046.1"/>
</dbReference>